<evidence type="ECO:0000256" key="5">
    <source>
        <dbReference type="ARBA" id="ARBA00024029"/>
    </source>
</evidence>
<dbReference type="InterPro" id="IPR003785">
    <property type="entry name" value="Creatininase/forma_Hydrolase"/>
</dbReference>
<dbReference type="SUPFAM" id="SSF102215">
    <property type="entry name" value="Creatininase"/>
    <property type="match status" value="1"/>
</dbReference>
<dbReference type="AlphaFoldDB" id="A0A5C5GGK5"/>
<dbReference type="GO" id="GO:0016811">
    <property type="term" value="F:hydrolase activity, acting on carbon-nitrogen (but not peptide) bonds, in linear amides"/>
    <property type="evidence" value="ECO:0007669"/>
    <property type="project" value="TreeGrafter"/>
</dbReference>
<proteinExistence type="inferred from homology"/>
<sequence length="249" mass="26428">MKLDYAQMTWGEAGGASDRLAILPLGATEQHGPHLPLTVDTVLATGVARALADRIGAVCLPPITYGDAWNNEAFPGTISLSPETLAAVITDVGRGVERIGHPALITLNGHFGNRGPAAEAAVRLADVGLPVLALDYPGLEDIAARHCDSIPAGNHFFHADEVETSMMFALAPDVVRLDKAAPEYPEFPEDFGTRPMQLREFNESGAFGDPRPATAEKGAAMIAEIVENCLPLIAAFCEENRIGAPAWPR</sequence>
<reference evidence="6 7" key="1">
    <citation type="submission" date="2019-06" db="EMBL/GenBank/DDBJ databases">
        <title>Genome of new Rhodobacteraceae sp. SM1903.</title>
        <authorList>
            <person name="Ren X."/>
        </authorList>
    </citation>
    <scope>NUCLEOTIDE SEQUENCE [LARGE SCALE GENOMIC DNA]</scope>
    <source>
        <strain evidence="6 7">SM1903</strain>
    </source>
</reference>
<evidence type="ECO:0000256" key="4">
    <source>
        <dbReference type="ARBA" id="ARBA00022833"/>
    </source>
</evidence>
<dbReference type="RefSeq" id="WP_140193346.1">
    <property type="nucleotide sequence ID" value="NZ_CP065915.1"/>
</dbReference>
<evidence type="ECO:0000313" key="6">
    <source>
        <dbReference type="EMBL" id="TNY32666.1"/>
    </source>
</evidence>
<comment type="caution">
    <text evidence="6">The sequence shown here is derived from an EMBL/GenBank/DDBJ whole genome shotgun (WGS) entry which is preliminary data.</text>
</comment>
<dbReference type="Gene3D" id="3.40.50.10310">
    <property type="entry name" value="Creatininase"/>
    <property type="match status" value="1"/>
</dbReference>
<protein>
    <submittedName>
        <fullName evidence="6">Creatininase family protein</fullName>
    </submittedName>
</protein>
<evidence type="ECO:0000256" key="3">
    <source>
        <dbReference type="ARBA" id="ARBA00022801"/>
    </source>
</evidence>
<evidence type="ECO:0000256" key="2">
    <source>
        <dbReference type="ARBA" id="ARBA00022723"/>
    </source>
</evidence>
<keyword evidence="2" id="KW-0479">Metal-binding</keyword>
<dbReference type="PANTHER" id="PTHR35005">
    <property type="entry name" value="3-DEHYDRO-SCYLLO-INOSOSE HYDROLASE"/>
    <property type="match status" value="1"/>
</dbReference>
<dbReference type="EMBL" id="VFFF01000001">
    <property type="protein sequence ID" value="TNY32666.1"/>
    <property type="molecule type" value="Genomic_DNA"/>
</dbReference>
<name>A0A5C5GGK5_9RHOB</name>
<dbReference type="OrthoDB" id="9801445at2"/>
<keyword evidence="7" id="KW-1185">Reference proteome</keyword>
<gene>
    <name evidence="6" type="ORF">FHY64_05125</name>
</gene>
<organism evidence="6 7">
    <name type="scientific">Pelagovum pacificum</name>
    <dbReference type="NCBI Taxonomy" id="2588711"/>
    <lineage>
        <taxon>Bacteria</taxon>
        <taxon>Pseudomonadati</taxon>
        <taxon>Pseudomonadota</taxon>
        <taxon>Alphaproteobacteria</taxon>
        <taxon>Rhodobacterales</taxon>
        <taxon>Paracoccaceae</taxon>
        <taxon>Pelagovum</taxon>
    </lineage>
</organism>
<accession>A0A5C5GGK5</accession>
<dbReference type="Pfam" id="PF02633">
    <property type="entry name" value="Creatininase"/>
    <property type="match status" value="1"/>
</dbReference>
<comment type="cofactor">
    <cofactor evidence="1">
        <name>Zn(2+)</name>
        <dbReference type="ChEBI" id="CHEBI:29105"/>
    </cofactor>
</comment>
<evidence type="ECO:0000256" key="1">
    <source>
        <dbReference type="ARBA" id="ARBA00001947"/>
    </source>
</evidence>
<keyword evidence="4" id="KW-0862">Zinc</keyword>
<comment type="similarity">
    <text evidence="5">Belongs to the creatininase superfamily.</text>
</comment>
<dbReference type="PANTHER" id="PTHR35005:SF1">
    <property type="entry name" value="2-AMINO-5-FORMYLAMINO-6-RIBOSYLAMINOPYRIMIDIN-4(3H)-ONE 5'-MONOPHOSPHATE DEFORMYLASE"/>
    <property type="match status" value="1"/>
</dbReference>
<dbReference type="GO" id="GO:0046872">
    <property type="term" value="F:metal ion binding"/>
    <property type="evidence" value="ECO:0007669"/>
    <property type="project" value="UniProtKB-KW"/>
</dbReference>
<dbReference type="Proteomes" id="UP000314011">
    <property type="component" value="Unassembled WGS sequence"/>
</dbReference>
<dbReference type="InterPro" id="IPR024087">
    <property type="entry name" value="Creatininase-like_sf"/>
</dbReference>
<evidence type="ECO:0000313" key="7">
    <source>
        <dbReference type="Proteomes" id="UP000314011"/>
    </source>
</evidence>
<dbReference type="GO" id="GO:0009231">
    <property type="term" value="P:riboflavin biosynthetic process"/>
    <property type="evidence" value="ECO:0007669"/>
    <property type="project" value="TreeGrafter"/>
</dbReference>
<keyword evidence="3" id="KW-0378">Hydrolase</keyword>